<protein>
    <recommendedName>
        <fullName evidence="3">Transcriptional regulator, AbiEi antitoxin, Type IV TA system</fullName>
    </recommendedName>
</protein>
<name>A0ABP5BIM2_9ACTN</name>
<evidence type="ECO:0000313" key="2">
    <source>
        <dbReference type="Proteomes" id="UP001500571"/>
    </source>
</evidence>
<accession>A0ABP5BIM2</accession>
<dbReference type="EMBL" id="BAAAPB010000001">
    <property type="protein sequence ID" value="GAA1945852.1"/>
    <property type="molecule type" value="Genomic_DNA"/>
</dbReference>
<comment type="caution">
    <text evidence="1">The sequence shown here is derived from an EMBL/GenBank/DDBJ whole genome shotgun (WGS) entry which is preliminary data.</text>
</comment>
<reference evidence="2" key="1">
    <citation type="journal article" date="2019" name="Int. J. Syst. Evol. Microbiol.">
        <title>The Global Catalogue of Microorganisms (GCM) 10K type strain sequencing project: providing services to taxonomists for standard genome sequencing and annotation.</title>
        <authorList>
            <consortium name="The Broad Institute Genomics Platform"/>
            <consortium name="The Broad Institute Genome Sequencing Center for Infectious Disease"/>
            <person name="Wu L."/>
            <person name="Ma J."/>
        </authorList>
    </citation>
    <scope>NUCLEOTIDE SEQUENCE [LARGE SCALE GENOMIC DNA]</scope>
    <source>
        <strain evidence="2">JCM 15309</strain>
    </source>
</reference>
<gene>
    <name evidence="1" type="ORF">GCM10009798_01030</name>
</gene>
<sequence length="328" mass="36512">MWTAYAVSMLPCMTDLDLDFDLADQLVSARARRRDGAEPPHLDPTLERVRRGYYRAVGDGLTGSQQYELRLRATADARRGTLVFSHASAAHLWGCPLLRSDTRLVHATQPGKARKTTAGTQIHRTSLPDEHVVELPSGLTITSKAWTAIQIAAELPLPNVLLPLDHLARLLNTDPVGDPTGSAVIAMLLDLIPRGMKRRSRAEAHLRLADPRSGSAGEALSRGQMALLHIPRPELQVRFPRIDVPGEDVVDFDWPELGVFGEFDGRGKYFREEMTGSRTPEEVLWDEKIREDRIRRHRPRAARWGWDVAMSRDRLAQVLAAAGVRPGG</sequence>
<keyword evidence="2" id="KW-1185">Reference proteome</keyword>
<evidence type="ECO:0000313" key="1">
    <source>
        <dbReference type="EMBL" id="GAA1945852.1"/>
    </source>
</evidence>
<proteinExistence type="predicted"/>
<organism evidence="1 2">
    <name type="scientific">Nocardioides panacihumi</name>
    <dbReference type="NCBI Taxonomy" id="400774"/>
    <lineage>
        <taxon>Bacteria</taxon>
        <taxon>Bacillati</taxon>
        <taxon>Actinomycetota</taxon>
        <taxon>Actinomycetes</taxon>
        <taxon>Propionibacteriales</taxon>
        <taxon>Nocardioidaceae</taxon>
        <taxon>Nocardioides</taxon>
    </lineage>
</organism>
<dbReference type="Proteomes" id="UP001500571">
    <property type="component" value="Unassembled WGS sequence"/>
</dbReference>
<evidence type="ECO:0008006" key="3">
    <source>
        <dbReference type="Google" id="ProtNLM"/>
    </source>
</evidence>